<proteinExistence type="predicted"/>
<evidence type="ECO:0000313" key="3">
    <source>
        <dbReference type="Proteomes" id="UP000663908"/>
    </source>
</evidence>
<keyword evidence="3" id="KW-1185">Reference proteome</keyword>
<feature type="region of interest" description="Disordered" evidence="1">
    <location>
        <begin position="1"/>
        <end position="122"/>
    </location>
</feature>
<name>A0ABX7TWP4_STRCY</name>
<feature type="compositionally biased region" description="Polar residues" evidence="1">
    <location>
        <begin position="103"/>
        <end position="115"/>
    </location>
</feature>
<sequence length="200" mass="21182">MQRLGPLGGGRPGGSPGRSDTGRRNRSGIDRSGLTGFTDIGRYSRYSTDRRNRASTSGPGRPRIRSYSHSSTGSHNSSGTDRYGLTGLTDTDRSGLTGIGRYSRSSTGHNSSGTDRSSHPRVAPYGVTLVGRCGVALLRAGRRDRCRLGQLEVAVGSGVLRYGALGGRGPAGRCRPRRSLRSVHRRDTVPLVHALPTAGP</sequence>
<dbReference type="Proteomes" id="UP000663908">
    <property type="component" value="Chromosome"/>
</dbReference>
<feature type="region of interest" description="Disordered" evidence="1">
    <location>
        <begin position="168"/>
        <end position="188"/>
    </location>
</feature>
<feature type="compositionally biased region" description="Gly residues" evidence="1">
    <location>
        <begin position="1"/>
        <end position="16"/>
    </location>
</feature>
<protein>
    <submittedName>
        <fullName evidence="2">Uncharacterized protein</fullName>
    </submittedName>
</protein>
<organism evidence="2 3">
    <name type="scientific">Streptomyces cyanogenus</name>
    <dbReference type="NCBI Taxonomy" id="80860"/>
    <lineage>
        <taxon>Bacteria</taxon>
        <taxon>Bacillati</taxon>
        <taxon>Actinomycetota</taxon>
        <taxon>Actinomycetes</taxon>
        <taxon>Kitasatosporales</taxon>
        <taxon>Streptomycetaceae</taxon>
        <taxon>Streptomyces</taxon>
    </lineage>
</organism>
<feature type="compositionally biased region" description="Basic and acidic residues" evidence="1">
    <location>
        <begin position="20"/>
        <end position="29"/>
    </location>
</feature>
<reference evidence="2 3" key="1">
    <citation type="submission" date="2021-03" db="EMBL/GenBank/DDBJ databases">
        <title>Complete genome sequence of Streptomyces cyanogenus S136, producer of anticancer angucycline landomycin A.</title>
        <authorList>
            <person name="Hrab P."/>
            <person name="Ruckert C."/>
            <person name="Busche T."/>
            <person name="Ostash I."/>
            <person name="Kalinowski J."/>
            <person name="Fedorenko V."/>
            <person name="Yushchuk O."/>
            <person name="Ostash B."/>
        </authorList>
    </citation>
    <scope>NUCLEOTIDE SEQUENCE [LARGE SCALE GENOMIC DNA]</scope>
    <source>
        <strain evidence="2 3">S136</strain>
    </source>
</reference>
<accession>A0ABX7TWP4</accession>
<dbReference type="EMBL" id="CP071839">
    <property type="protein sequence ID" value="QTE00708.1"/>
    <property type="molecule type" value="Genomic_DNA"/>
</dbReference>
<evidence type="ECO:0000256" key="1">
    <source>
        <dbReference type="SAM" id="MobiDB-lite"/>
    </source>
</evidence>
<evidence type="ECO:0000313" key="2">
    <source>
        <dbReference type="EMBL" id="QTE00708.1"/>
    </source>
</evidence>
<feature type="compositionally biased region" description="Basic residues" evidence="1">
    <location>
        <begin position="174"/>
        <end position="184"/>
    </location>
</feature>
<gene>
    <name evidence="2" type="ORF">S1361_25470</name>
</gene>
<feature type="compositionally biased region" description="Low complexity" evidence="1">
    <location>
        <begin position="67"/>
        <end position="80"/>
    </location>
</feature>